<organism evidence="1 2">
    <name type="scientific">Potamilus streckersoni</name>
    <dbReference type="NCBI Taxonomy" id="2493646"/>
    <lineage>
        <taxon>Eukaryota</taxon>
        <taxon>Metazoa</taxon>
        <taxon>Spiralia</taxon>
        <taxon>Lophotrochozoa</taxon>
        <taxon>Mollusca</taxon>
        <taxon>Bivalvia</taxon>
        <taxon>Autobranchia</taxon>
        <taxon>Heteroconchia</taxon>
        <taxon>Palaeoheterodonta</taxon>
        <taxon>Unionida</taxon>
        <taxon>Unionoidea</taxon>
        <taxon>Unionidae</taxon>
        <taxon>Ambleminae</taxon>
        <taxon>Lampsilini</taxon>
        <taxon>Potamilus</taxon>
    </lineage>
</organism>
<name>A0AAE0W8V1_9BIVA</name>
<evidence type="ECO:0000313" key="2">
    <source>
        <dbReference type="Proteomes" id="UP001195483"/>
    </source>
</evidence>
<protein>
    <submittedName>
        <fullName evidence="1">Uncharacterized protein</fullName>
    </submittedName>
</protein>
<evidence type="ECO:0000313" key="1">
    <source>
        <dbReference type="EMBL" id="KAK3606373.1"/>
    </source>
</evidence>
<proteinExistence type="predicted"/>
<feature type="non-terminal residue" evidence="1">
    <location>
        <position position="167"/>
    </location>
</feature>
<comment type="caution">
    <text evidence="1">The sequence shown here is derived from an EMBL/GenBank/DDBJ whole genome shotgun (WGS) entry which is preliminary data.</text>
</comment>
<keyword evidence="2" id="KW-1185">Reference proteome</keyword>
<reference evidence="1" key="3">
    <citation type="submission" date="2023-05" db="EMBL/GenBank/DDBJ databases">
        <authorList>
            <person name="Smith C.H."/>
        </authorList>
    </citation>
    <scope>NUCLEOTIDE SEQUENCE</scope>
    <source>
        <strain evidence="1">CHS0354</strain>
        <tissue evidence="1">Mantle</tissue>
    </source>
</reference>
<reference evidence="1" key="2">
    <citation type="journal article" date="2021" name="Genome Biol. Evol.">
        <title>Developing a high-quality reference genome for a parasitic bivalve with doubly uniparental inheritance (Bivalvia: Unionida).</title>
        <authorList>
            <person name="Smith C.H."/>
        </authorList>
    </citation>
    <scope>NUCLEOTIDE SEQUENCE</scope>
    <source>
        <strain evidence="1">CHS0354</strain>
        <tissue evidence="1">Mantle</tissue>
    </source>
</reference>
<dbReference type="Proteomes" id="UP001195483">
    <property type="component" value="Unassembled WGS sequence"/>
</dbReference>
<gene>
    <name evidence="1" type="ORF">CHS0354_042007</name>
</gene>
<reference evidence="1" key="1">
    <citation type="journal article" date="2021" name="Genome Biol. Evol.">
        <title>A High-Quality Reference Genome for a Parasitic Bivalve with Doubly Uniparental Inheritance (Bivalvia: Unionida).</title>
        <authorList>
            <person name="Smith C.H."/>
        </authorList>
    </citation>
    <scope>NUCLEOTIDE SEQUENCE</scope>
    <source>
        <strain evidence="1">CHS0354</strain>
    </source>
</reference>
<dbReference type="EMBL" id="JAEAOA010002352">
    <property type="protein sequence ID" value="KAK3606373.1"/>
    <property type="molecule type" value="Genomic_DNA"/>
</dbReference>
<dbReference type="AlphaFoldDB" id="A0AAE0W8V1"/>
<accession>A0AAE0W8V1</accession>
<sequence>MENGWEIPSSMPNFIDINHIIIFSRGWVGWSGAVFNATEKHVITQCADILYPRRTLTSKPPEQSIITAQKDNTNKDELYHEMLSTQVAQYSYLLNTDKLVIMVAHSASNFVASAIQTKLSKVHQRLLGRLTYTGQVGTVYLSPRLRCKIQPYSTHKCRIKPGGGPEA</sequence>